<evidence type="ECO:0000256" key="3">
    <source>
        <dbReference type="ARBA" id="ARBA00023125"/>
    </source>
</evidence>
<protein>
    <submittedName>
        <fullName evidence="6">Fatty acid metabolism regulator protein</fullName>
    </submittedName>
</protein>
<dbReference type="PROSITE" id="PS01081">
    <property type="entry name" value="HTH_TETR_1"/>
    <property type="match status" value="1"/>
</dbReference>
<keyword evidence="4" id="KW-0804">Transcription</keyword>
<feature type="domain" description="HTH tetR-type" evidence="5">
    <location>
        <begin position="3"/>
        <end position="63"/>
    </location>
</feature>
<dbReference type="Pfam" id="PF08359">
    <property type="entry name" value="TetR_C_4"/>
    <property type="match status" value="1"/>
</dbReference>
<organism evidence="6">
    <name type="scientific">bioreactor metagenome</name>
    <dbReference type="NCBI Taxonomy" id="1076179"/>
    <lineage>
        <taxon>unclassified sequences</taxon>
        <taxon>metagenomes</taxon>
        <taxon>ecological metagenomes</taxon>
    </lineage>
</organism>
<dbReference type="InterPro" id="IPR001647">
    <property type="entry name" value="HTH_TetR"/>
</dbReference>
<dbReference type="InterPro" id="IPR013570">
    <property type="entry name" value="Tscrpt_reg_YsiA_C"/>
</dbReference>
<dbReference type="Gene3D" id="1.10.357.10">
    <property type="entry name" value="Tetracycline Repressor, domain 2"/>
    <property type="match status" value="1"/>
</dbReference>
<dbReference type="PANTHER" id="PTHR30055:SF175">
    <property type="entry name" value="HTH-TYPE TRANSCRIPTIONAL REPRESSOR KSTR2"/>
    <property type="match status" value="1"/>
</dbReference>
<evidence type="ECO:0000256" key="4">
    <source>
        <dbReference type="ARBA" id="ARBA00023163"/>
    </source>
</evidence>
<evidence type="ECO:0000256" key="1">
    <source>
        <dbReference type="ARBA" id="ARBA00022491"/>
    </source>
</evidence>
<keyword evidence="3" id="KW-0238">DNA-binding</keyword>
<dbReference type="PRINTS" id="PR00455">
    <property type="entry name" value="HTHTETR"/>
</dbReference>
<dbReference type="InterPro" id="IPR050109">
    <property type="entry name" value="HTH-type_TetR-like_transc_reg"/>
</dbReference>
<dbReference type="InterPro" id="IPR023772">
    <property type="entry name" value="DNA-bd_HTH_TetR-type_CS"/>
</dbReference>
<dbReference type="GO" id="GO:0000976">
    <property type="term" value="F:transcription cis-regulatory region binding"/>
    <property type="evidence" value="ECO:0007669"/>
    <property type="project" value="TreeGrafter"/>
</dbReference>
<dbReference type="PROSITE" id="PS50977">
    <property type="entry name" value="HTH_TETR_2"/>
    <property type="match status" value="1"/>
</dbReference>
<comment type="caution">
    <text evidence="6">The sequence shown here is derived from an EMBL/GenBank/DDBJ whole genome shotgun (WGS) entry which is preliminary data.</text>
</comment>
<evidence type="ECO:0000256" key="2">
    <source>
        <dbReference type="ARBA" id="ARBA00023015"/>
    </source>
</evidence>
<evidence type="ECO:0000259" key="5">
    <source>
        <dbReference type="PROSITE" id="PS50977"/>
    </source>
</evidence>
<sequence length="193" mass="21335">MQTPRQLELIEAAIKLTAADGIQKLTIRNVASAIGVSEAAVYRHFESKHELLKAILAYLDAMLSPRFEALLESKAPAFEALLSFLSDLFTLLEHNTAFTLMLFAEETFNVDPQLQTELLSLMEGNLARLVQFFQKAIEKGACRSDLDPLQLAVITFGSIRLSVSRWHLQGASTSLTNKATPIVNALITLFSVK</sequence>
<dbReference type="GO" id="GO:0003700">
    <property type="term" value="F:DNA-binding transcription factor activity"/>
    <property type="evidence" value="ECO:0007669"/>
    <property type="project" value="TreeGrafter"/>
</dbReference>
<evidence type="ECO:0000313" key="6">
    <source>
        <dbReference type="EMBL" id="MPM25145.1"/>
    </source>
</evidence>
<keyword evidence="1" id="KW-0678">Repressor</keyword>
<name>A0A644Y9B3_9ZZZZ</name>
<dbReference type="SUPFAM" id="SSF46689">
    <property type="entry name" value="Homeodomain-like"/>
    <property type="match status" value="1"/>
</dbReference>
<dbReference type="SUPFAM" id="SSF48498">
    <property type="entry name" value="Tetracyclin repressor-like, C-terminal domain"/>
    <property type="match status" value="1"/>
</dbReference>
<dbReference type="AlphaFoldDB" id="A0A644Y9B3"/>
<dbReference type="EMBL" id="VSSQ01004425">
    <property type="protein sequence ID" value="MPM25145.1"/>
    <property type="molecule type" value="Genomic_DNA"/>
</dbReference>
<keyword evidence="2" id="KW-0805">Transcription regulation</keyword>
<dbReference type="InterPro" id="IPR036271">
    <property type="entry name" value="Tet_transcr_reg_TetR-rel_C_sf"/>
</dbReference>
<dbReference type="InterPro" id="IPR009057">
    <property type="entry name" value="Homeodomain-like_sf"/>
</dbReference>
<accession>A0A644Y9B3</accession>
<proteinExistence type="predicted"/>
<dbReference type="PANTHER" id="PTHR30055">
    <property type="entry name" value="HTH-TYPE TRANSCRIPTIONAL REGULATOR RUTR"/>
    <property type="match status" value="1"/>
</dbReference>
<gene>
    <name evidence="6" type="primary">fadR_6</name>
    <name evidence="6" type="ORF">SDC9_71635</name>
</gene>
<dbReference type="Pfam" id="PF00440">
    <property type="entry name" value="TetR_N"/>
    <property type="match status" value="1"/>
</dbReference>
<reference evidence="6" key="1">
    <citation type="submission" date="2019-08" db="EMBL/GenBank/DDBJ databases">
        <authorList>
            <person name="Kucharzyk K."/>
            <person name="Murdoch R.W."/>
            <person name="Higgins S."/>
            <person name="Loffler F."/>
        </authorList>
    </citation>
    <scope>NUCLEOTIDE SEQUENCE</scope>
</reference>